<evidence type="ECO:0000313" key="3">
    <source>
        <dbReference type="Proteomes" id="UP001168552"/>
    </source>
</evidence>
<keyword evidence="1" id="KW-0812">Transmembrane</keyword>
<dbReference type="Proteomes" id="UP001168552">
    <property type="component" value="Unassembled WGS sequence"/>
</dbReference>
<dbReference type="EMBL" id="JAUHJS010000007">
    <property type="protein sequence ID" value="MDN4166595.1"/>
    <property type="molecule type" value="Genomic_DNA"/>
</dbReference>
<gene>
    <name evidence="2" type="ORF">QWY31_13885</name>
</gene>
<comment type="caution">
    <text evidence="2">The sequence shown here is derived from an EMBL/GenBank/DDBJ whole genome shotgun (WGS) entry which is preliminary data.</text>
</comment>
<dbReference type="RefSeq" id="WP_320005133.1">
    <property type="nucleotide sequence ID" value="NZ_JAUHJS010000007.1"/>
</dbReference>
<proteinExistence type="predicted"/>
<feature type="transmembrane region" description="Helical" evidence="1">
    <location>
        <begin position="45"/>
        <end position="65"/>
    </location>
</feature>
<evidence type="ECO:0000256" key="1">
    <source>
        <dbReference type="SAM" id="Phobius"/>
    </source>
</evidence>
<protein>
    <submittedName>
        <fullName evidence="2">Uncharacterized protein</fullName>
    </submittedName>
</protein>
<keyword evidence="1" id="KW-1133">Transmembrane helix</keyword>
<feature type="transmembrane region" description="Helical" evidence="1">
    <location>
        <begin position="20"/>
        <end position="38"/>
    </location>
</feature>
<keyword evidence="1" id="KW-0472">Membrane</keyword>
<evidence type="ECO:0000313" key="2">
    <source>
        <dbReference type="EMBL" id="MDN4166595.1"/>
    </source>
</evidence>
<organism evidence="2 3">
    <name type="scientific">Shiella aurantiaca</name>
    <dbReference type="NCBI Taxonomy" id="3058365"/>
    <lineage>
        <taxon>Bacteria</taxon>
        <taxon>Pseudomonadati</taxon>
        <taxon>Bacteroidota</taxon>
        <taxon>Cytophagia</taxon>
        <taxon>Cytophagales</taxon>
        <taxon>Shiellaceae</taxon>
        <taxon>Shiella</taxon>
    </lineage>
</organism>
<reference evidence="2" key="1">
    <citation type="submission" date="2023-06" db="EMBL/GenBank/DDBJ databases">
        <title>Cytophagales bacterium Strain LB-30, isolated from soil.</title>
        <authorList>
            <person name="Liu B."/>
        </authorList>
    </citation>
    <scope>NUCLEOTIDE SEQUENCE</scope>
    <source>
        <strain evidence="2">LB-30</strain>
    </source>
</reference>
<accession>A0ABT8F888</accession>
<sequence length="123" mass="13656">MKLLIKIVLIAVLSYFAGPYFPWWFAGLVSFVVSALIPGKHAHSFWAGFVAVGLVWLGLALRLHWQAQAPLTQAMAQLLQVQEVPYLMVVTALVGALVGGSFGLSGSTFRSLFIRKRRDRYYS</sequence>
<keyword evidence="3" id="KW-1185">Reference proteome</keyword>
<feature type="transmembrane region" description="Helical" evidence="1">
    <location>
        <begin position="85"/>
        <end position="113"/>
    </location>
</feature>
<name>A0ABT8F888_9BACT</name>